<sequence length="346" mass="38205">MSSVIHVLLTGGVGSRLWPLSRHSRPKQYLNIFSENTAGAGAEKHGQSRNLFELAIERNAALSDRLMVVGNQGNRQLSEDSLYKLKLTDYTDVVEAAPRNTAAAIAFAAFASAKEDVLLVTPADHIIKDGPGYSGAIKEAIKLAHRDVLVTFGVAPNRPESGYGYIEHKGQDVISFREKPSVETARDFLRQGNFLWNSGMFCFKAGVFLEELKELSPVLFEKAKLAWQQNKEGKLPLEASMEIPSVSVDYAVMEKSDKIKVIKAEFEWSDMGSFEAVYDYLKEQGHPVDVNGNMVLGSDRHTAFVGLGNCILVSTKDAQLVLSKAESQKVKDVYVELEKNSPDLIH</sequence>
<evidence type="ECO:0000259" key="2">
    <source>
        <dbReference type="Pfam" id="PF22640"/>
    </source>
</evidence>
<reference evidence="3 4" key="1">
    <citation type="submission" date="2023-09" db="EMBL/GenBank/DDBJ databases">
        <authorList>
            <person name="Rey-Velasco X."/>
        </authorList>
    </citation>
    <scope>NUCLEOTIDE SEQUENCE [LARGE SCALE GENOMIC DNA]</scope>
    <source>
        <strain evidence="3 4">F363</strain>
    </source>
</reference>
<evidence type="ECO:0000259" key="1">
    <source>
        <dbReference type="Pfam" id="PF00483"/>
    </source>
</evidence>
<dbReference type="SUPFAM" id="SSF53448">
    <property type="entry name" value="Nucleotide-diphospho-sugar transferases"/>
    <property type="match status" value="1"/>
</dbReference>
<dbReference type="InterPro" id="IPR054566">
    <property type="entry name" value="ManC/GMP-like_b-helix"/>
</dbReference>
<dbReference type="Gene3D" id="3.90.550.10">
    <property type="entry name" value="Spore Coat Polysaccharide Biosynthesis Protein SpsA, Chain A"/>
    <property type="match status" value="1"/>
</dbReference>
<feature type="domain" description="Nucleotidyl transferase" evidence="1">
    <location>
        <begin position="7"/>
        <end position="280"/>
    </location>
</feature>
<gene>
    <name evidence="3" type="ORF">RM553_05590</name>
</gene>
<accession>A0ABU3C7I1</accession>
<evidence type="ECO:0000313" key="3">
    <source>
        <dbReference type="EMBL" id="MDT0642300.1"/>
    </source>
</evidence>
<comment type="caution">
    <text evidence="3">The sequence shown here is derived from an EMBL/GenBank/DDBJ whole genome shotgun (WGS) entry which is preliminary data.</text>
</comment>
<dbReference type="InterPro" id="IPR051161">
    <property type="entry name" value="Mannose-6P_isomerase_type2"/>
</dbReference>
<name>A0ABU3C7I1_9FLAO</name>
<dbReference type="Proteomes" id="UP001262889">
    <property type="component" value="Unassembled WGS sequence"/>
</dbReference>
<dbReference type="Pfam" id="PF22640">
    <property type="entry name" value="ManC_GMP_beta-helix"/>
    <property type="match status" value="1"/>
</dbReference>
<keyword evidence="4" id="KW-1185">Reference proteome</keyword>
<dbReference type="InterPro" id="IPR049577">
    <property type="entry name" value="GMPP_N"/>
</dbReference>
<dbReference type="CDD" id="cd02509">
    <property type="entry name" value="GDP-M1P_Guanylyltransferase"/>
    <property type="match status" value="1"/>
</dbReference>
<evidence type="ECO:0000313" key="4">
    <source>
        <dbReference type="Proteomes" id="UP001262889"/>
    </source>
</evidence>
<feature type="domain" description="MannoseP isomerase/GMP-like beta-helix" evidence="2">
    <location>
        <begin position="288"/>
        <end position="336"/>
    </location>
</feature>
<dbReference type="EMBL" id="JAVRHQ010000004">
    <property type="protein sequence ID" value="MDT0642300.1"/>
    <property type="molecule type" value="Genomic_DNA"/>
</dbReference>
<dbReference type="InterPro" id="IPR029044">
    <property type="entry name" value="Nucleotide-diphossugar_trans"/>
</dbReference>
<dbReference type="Pfam" id="PF00483">
    <property type="entry name" value="NTP_transferase"/>
    <property type="match status" value="1"/>
</dbReference>
<organism evidence="3 4">
    <name type="scientific">Autumnicola tepida</name>
    <dbReference type="NCBI Taxonomy" id="3075595"/>
    <lineage>
        <taxon>Bacteria</taxon>
        <taxon>Pseudomonadati</taxon>
        <taxon>Bacteroidota</taxon>
        <taxon>Flavobacteriia</taxon>
        <taxon>Flavobacteriales</taxon>
        <taxon>Flavobacteriaceae</taxon>
        <taxon>Autumnicola</taxon>
    </lineage>
</organism>
<dbReference type="SUPFAM" id="SSF159283">
    <property type="entry name" value="Guanosine diphospho-D-mannose pyrophosphorylase/mannose-6-phosphate isomerase linker domain"/>
    <property type="match status" value="1"/>
</dbReference>
<dbReference type="PANTHER" id="PTHR46390:SF1">
    <property type="entry name" value="MANNOSE-1-PHOSPHATE GUANYLYLTRANSFERASE"/>
    <property type="match status" value="1"/>
</dbReference>
<dbReference type="InterPro" id="IPR005835">
    <property type="entry name" value="NTP_transferase_dom"/>
</dbReference>
<proteinExistence type="predicted"/>
<dbReference type="PANTHER" id="PTHR46390">
    <property type="entry name" value="MANNOSE-1-PHOSPHATE GUANYLYLTRANSFERASE"/>
    <property type="match status" value="1"/>
</dbReference>
<protein>
    <submittedName>
        <fullName evidence="3">Sugar phosphate nucleotidyltransferase</fullName>
    </submittedName>
</protein>
<dbReference type="RefSeq" id="WP_311533972.1">
    <property type="nucleotide sequence ID" value="NZ_JAVRHQ010000004.1"/>
</dbReference>